<keyword evidence="4" id="KW-1133">Transmembrane helix</keyword>
<evidence type="ECO:0000256" key="1">
    <source>
        <dbReference type="ARBA" id="ARBA00004127"/>
    </source>
</evidence>
<feature type="transmembrane region" description="Helical" evidence="4">
    <location>
        <begin position="70"/>
        <end position="87"/>
    </location>
</feature>
<feature type="transmembrane region" description="Helical" evidence="4">
    <location>
        <begin position="214"/>
        <end position="236"/>
    </location>
</feature>
<protein>
    <recommendedName>
        <fullName evidence="5">EamA domain-containing protein</fullName>
    </recommendedName>
</protein>
<feature type="transmembrane region" description="Helical" evidence="4">
    <location>
        <begin position="125"/>
        <end position="144"/>
    </location>
</feature>
<feature type="transmembrane region" description="Helical" evidence="4">
    <location>
        <begin position="12"/>
        <end position="33"/>
    </location>
</feature>
<evidence type="ECO:0000259" key="5">
    <source>
        <dbReference type="Pfam" id="PF00892"/>
    </source>
</evidence>
<keyword evidence="4" id="KW-0812">Transmembrane</keyword>
<reference evidence="6 7" key="1">
    <citation type="journal article" date="2011" name="J. Bacteriol.">
        <title>Draft genome sequence of the thermoalkaliphilic Caldalkalibacillus thermarum strain TA2.A1.</title>
        <authorList>
            <person name="Kalamorz F."/>
            <person name="Keis S."/>
            <person name="McMillan D.G."/>
            <person name="Olsson K."/>
            <person name="Stanton J.A."/>
            <person name="Stockwell P."/>
            <person name="Black M.A."/>
            <person name="Klingeman D.M."/>
            <person name="Land M.L."/>
            <person name="Han C.S."/>
            <person name="Martin S.L."/>
            <person name="Becher S.A."/>
            <person name="Peddie C.J."/>
            <person name="Morgan H.W."/>
            <person name="Matthies D."/>
            <person name="Preiss L."/>
            <person name="Meier T."/>
            <person name="Brown S.D."/>
            <person name="Cook G.M."/>
        </authorList>
    </citation>
    <scope>NUCLEOTIDE SEQUENCE [LARGE SCALE GENOMIC DNA]</scope>
    <source>
        <strain evidence="6 7">TA2.A1</strain>
    </source>
</reference>
<proteinExistence type="inferred from homology"/>
<dbReference type="AlphaFoldDB" id="F5L6A0"/>
<dbReference type="GO" id="GO:0016020">
    <property type="term" value="C:membrane"/>
    <property type="evidence" value="ECO:0007669"/>
    <property type="project" value="InterPro"/>
</dbReference>
<dbReference type="PANTHER" id="PTHR22911:SF76">
    <property type="entry name" value="EAMA DOMAIN-CONTAINING PROTEIN"/>
    <property type="match status" value="1"/>
</dbReference>
<feature type="transmembrane region" description="Helical" evidence="4">
    <location>
        <begin position="39"/>
        <end position="58"/>
    </location>
</feature>
<organism evidence="6 7">
    <name type="scientific">Caldalkalibacillus thermarum (strain TA2.A1)</name>
    <dbReference type="NCBI Taxonomy" id="986075"/>
    <lineage>
        <taxon>Bacteria</taxon>
        <taxon>Bacillati</taxon>
        <taxon>Bacillota</taxon>
        <taxon>Bacilli</taxon>
        <taxon>Bacillales</taxon>
        <taxon>Bacillaceae</taxon>
        <taxon>Caldalkalibacillus</taxon>
    </lineage>
</organism>
<accession>F5L6A0</accession>
<feature type="transmembrane region" description="Helical" evidence="4">
    <location>
        <begin position="99"/>
        <end position="118"/>
    </location>
</feature>
<dbReference type="SUPFAM" id="SSF103481">
    <property type="entry name" value="Multidrug resistance efflux transporter EmrE"/>
    <property type="match status" value="2"/>
</dbReference>
<comment type="similarity">
    <text evidence="2">Belongs to the EamA transporter family.</text>
</comment>
<feature type="transmembrane region" description="Helical" evidence="4">
    <location>
        <begin position="150"/>
        <end position="170"/>
    </location>
</feature>
<evidence type="ECO:0000313" key="6">
    <source>
        <dbReference type="EMBL" id="EGL83150.1"/>
    </source>
</evidence>
<dbReference type="Proteomes" id="UP000010716">
    <property type="component" value="Unassembled WGS sequence"/>
</dbReference>
<feature type="transmembrane region" description="Helical" evidence="4">
    <location>
        <begin position="269"/>
        <end position="286"/>
    </location>
</feature>
<feature type="region of interest" description="Disordered" evidence="3">
    <location>
        <begin position="297"/>
        <end position="316"/>
    </location>
</feature>
<dbReference type="InterPro" id="IPR000620">
    <property type="entry name" value="EamA_dom"/>
</dbReference>
<feature type="domain" description="EamA" evidence="5">
    <location>
        <begin position="12"/>
        <end position="140"/>
    </location>
</feature>
<comment type="caution">
    <text evidence="6">The sequence shown here is derived from an EMBL/GenBank/DDBJ whole genome shotgun (WGS) entry which is preliminary data.</text>
</comment>
<dbReference type="RefSeq" id="WP_007504231.1">
    <property type="nucleotide sequence ID" value="NZ_AFCE01000122.1"/>
</dbReference>
<evidence type="ECO:0000313" key="7">
    <source>
        <dbReference type="Proteomes" id="UP000010716"/>
    </source>
</evidence>
<evidence type="ECO:0000256" key="2">
    <source>
        <dbReference type="ARBA" id="ARBA00007362"/>
    </source>
</evidence>
<evidence type="ECO:0000256" key="4">
    <source>
        <dbReference type="SAM" id="Phobius"/>
    </source>
</evidence>
<name>F5L6A0_CALTT</name>
<feature type="transmembrane region" description="Helical" evidence="4">
    <location>
        <begin position="182"/>
        <end position="208"/>
    </location>
</feature>
<sequence length="316" mass="34758">MEQQQPMFPPFLGLLLGAVFVSTAAVLVKLASAPAEVVAFYRLFLAVVLMTPFSIPYFKELRAFESRAWIYLLLSGLFLALHFVLWFESLNYTSVASSVVLVTLQPLFTFIGAYMLFGERIKMKALAGGLLAICGSVMIFWGDFRIGGEAVWGNALALLAAAMVSGYWLCGQHLRQRLSIMTYTYVVYGTGALFILLYVALTGGALFSYPARDWWLFVALALFPTLLGHSIFNWAVKWVGASIISVTVLFEPIGASLLAYLILGETLSSAQIAGGLIILSGIYLFIRNHHSQAQRVQADHEQQPVSVPDQKHSTNA</sequence>
<dbReference type="eggNOG" id="COG0697">
    <property type="taxonomic scope" value="Bacteria"/>
</dbReference>
<dbReference type="Pfam" id="PF00892">
    <property type="entry name" value="EamA"/>
    <property type="match status" value="2"/>
</dbReference>
<feature type="domain" description="EamA" evidence="5">
    <location>
        <begin position="152"/>
        <end position="286"/>
    </location>
</feature>
<dbReference type="PANTHER" id="PTHR22911">
    <property type="entry name" value="ACYL-MALONYL CONDENSING ENZYME-RELATED"/>
    <property type="match status" value="1"/>
</dbReference>
<gene>
    <name evidence="6" type="ORF">CathTA2_1313</name>
</gene>
<evidence type="ECO:0000256" key="3">
    <source>
        <dbReference type="SAM" id="MobiDB-lite"/>
    </source>
</evidence>
<keyword evidence="4" id="KW-0472">Membrane</keyword>
<comment type="subcellular location">
    <subcellularLocation>
        <location evidence="1">Endomembrane system</location>
        <topology evidence="1">Multi-pass membrane protein</topology>
    </subcellularLocation>
</comment>
<dbReference type="EMBL" id="AFCE01000122">
    <property type="protein sequence ID" value="EGL83150.1"/>
    <property type="molecule type" value="Genomic_DNA"/>
</dbReference>
<dbReference type="InterPro" id="IPR037185">
    <property type="entry name" value="EmrE-like"/>
</dbReference>
<feature type="transmembrane region" description="Helical" evidence="4">
    <location>
        <begin position="243"/>
        <end position="263"/>
    </location>
</feature>